<feature type="non-terminal residue" evidence="1">
    <location>
        <position position="97"/>
    </location>
</feature>
<proteinExistence type="predicted"/>
<evidence type="ECO:0000313" key="3">
    <source>
        <dbReference type="Proteomes" id="UP000681967"/>
    </source>
</evidence>
<gene>
    <name evidence="1" type="ORF">BYL167_LOCUS25740</name>
    <name evidence="2" type="ORF">GIL414_LOCUS29210</name>
</gene>
<name>A0A8S2SYY6_9BILA</name>
<feature type="non-terminal residue" evidence="1">
    <location>
        <position position="1"/>
    </location>
</feature>
<dbReference type="EMBL" id="CAJOBH010027054">
    <property type="protein sequence ID" value="CAF4256237.1"/>
    <property type="molecule type" value="Genomic_DNA"/>
</dbReference>
<sequence length="97" mass="11181">EDTSISTEGIHFFETIESNDNEINTWFDASPVIIDKDEIELQQFHDIDIQYTLIPSALSEQLTNEIRSFESQPSTDCSTQTDIDTVRVEEIQQIKDK</sequence>
<comment type="caution">
    <text evidence="1">The sequence shown here is derived from an EMBL/GenBank/DDBJ whole genome shotgun (WGS) entry which is preliminary data.</text>
</comment>
<reference evidence="1" key="1">
    <citation type="submission" date="2021-02" db="EMBL/GenBank/DDBJ databases">
        <authorList>
            <person name="Nowell W R."/>
        </authorList>
    </citation>
    <scope>NUCLEOTIDE SEQUENCE</scope>
</reference>
<dbReference type="AlphaFoldDB" id="A0A8S2SYY6"/>
<protein>
    <submittedName>
        <fullName evidence="1">Uncharacterized protein</fullName>
    </submittedName>
</protein>
<organism evidence="1 3">
    <name type="scientific">Rotaria magnacalcarata</name>
    <dbReference type="NCBI Taxonomy" id="392030"/>
    <lineage>
        <taxon>Eukaryota</taxon>
        <taxon>Metazoa</taxon>
        <taxon>Spiralia</taxon>
        <taxon>Gnathifera</taxon>
        <taxon>Rotifera</taxon>
        <taxon>Eurotatoria</taxon>
        <taxon>Bdelloidea</taxon>
        <taxon>Philodinida</taxon>
        <taxon>Philodinidae</taxon>
        <taxon>Rotaria</taxon>
    </lineage>
</organism>
<dbReference type="EMBL" id="CAJOBJ010052259">
    <property type="protein sequence ID" value="CAF4379379.1"/>
    <property type="molecule type" value="Genomic_DNA"/>
</dbReference>
<dbReference type="Proteomes" id="UP000681720">
    <property type="component" value="Unassembled WGS sequence"/>
</dbReference>
<accession>A0A8S2SYY6</accession>
<evidence type="ECO:0000313" key="1">
    <source>
        <dbReference type="EMBL" id="CAF4256237.1"/>
    </source>
</evidence>
<dbReference type="Proteomes" id="UP000681967">
    <property type="component" value="Unassembled WGS sequence"/>
</dbReference>
<evidence type="ECO:0000313" key="2">
    <source>
        <dbReference type="EMBL" id="CAF4379379.1"/>
    </source>
</evidence>